<feature type="transmembrane region" description="Helical" evidence="1">
    <location>
        <begin position="149"/>
        <end position="175"/>
    </location>
</feature>
<proteinExistence type="predicted"/>
<feature type="transmembrane region" description="Helical" evidence="1">
    <location>
        <begin position="93"/>
        <end position="114"/>
    </location>
</feature>
<gene>
    <name evidence="2" type="ORF">HGMM_F14E02C13</name>
</gene>
<dbReference type="PANTHER" id="PTHR36833">
    <property type="entry name" value="SLR0610 PROTEIN-RELATED"/>
    <property type="match status" value="1"/>
</dbReference>
<dbReference type="InterPro" id="IPR010390">
    <property type="entry name" value="ABC-2_transporter-like"/>
</dbReference>
<dbReference type="PANTHER" id="PTHR36833:SF2">
    <property type="entry name" value="SLR0610 PROTEIN"/>
    <property type="match status" value="1"/>
</dbReference>
<feature type="transmembrane region" description="Helical" evidence="1">
    <location>
        <begin position="197"/>
        <end position="218"/>
    </location>
</feature>
<feature type="transmembrane region" description="Helical" evidence="1">
    <location>
        <begin position="26"/>
        <end position="50"/>
    </location>
</feature>
<sequence length="262" mass="30268">MRRYWRLYKVFWRNGFRREIEFRANFWAKVVTNFAWLFFFLALVEVIYARTDTIAGWSRNDAFLLVATCYWMSSIASITFFRNLGMLPSLVRLGTFDFVLVKPVSSLFWVSFRFVNMDEIGTLLGSFAMLGYAVSRLRPLPDLVQVVEYFVLCFSGLTMYYSLYLLTMSLSFWLVRVDNLSALIDTILYMARFPTDIFRGVLQRILTFVIPLAFIATIPSKAMLGRMEWWLLPVGAGLAAFLLAGAVAFWGFATRHYTSASS</sequence>
<reference evidence="2" key="2">
    <citation type="journal article" date="2012" name="PLoS ONE">
        <title>A Deeply Branching Thermophilic Bacterium with an Ancient Acetyl-CoA Pathway Dominates a Subsurface Ecosystem.</title>
        <authorList>
            <person name="Takami H."/>
            <person name="Noguchi H."/>
            <person name="Takaki Y."/>
            <person name="Uchiyama I."/>
            <person name="Toyoda A."/>
            <person name="Nishi S."/>
            <person name="Chee G.-J."/>
            <person name="Arai W."/>
            <person name="Nunoura T."/>
            <person name="Itoh T."/>
            <person name="Hattori M."/>
            <person name="Takai K."/>
        </authorList>
    </citation>
    <scope>NUCLEOTIDE SEQUENCE</scope>
</reference>
<dbReference type="Pfam" id="PF06182">
    <property type="entry name" value="ABC2_membrane_6"/>
    <property type="match status" value="1"/>
</dbReference>
<keyword evidence="1" id="KW-1133">Transmembrane helix</keyword>
<dbReference type="EMBL" id="AP011684">
    <property type="protein sequence ID" value="BAL54296.1"/>
    <property type="molecule type" value="Genomic_DNA"/>
</dbReference>
<organism evidence="2">
    <name type="scientific">uncultured prokaryote</name>
    <dbReference type="NCBI Taxonomy" id="198431"/>
    <lineage>
        <taxon>unclassified sequences</taxon>
        <taxon>environmental samples</taxon>
    </lineage>
</organism>
<reference evidence="2" key="1">
    <citation type="journal article" date="2005" name="Environ. Microbiol.">
        <title>Genetic and functional properties of uncultivated thermophilic crenarchaeotes from a subsurface gold mine as revealed by analysis of genome fragments.</title>
        <authorList>
            <person name="Nunoura T."/>
            <person name="Hirayama H."/>
            <person name="Takami H."/>
            <person name="Oida H."/>
            <person name="Nishi S."/>
            <person name="Shimamura S."/>
            <person name="Suzuki Y."/>
            <person name="Inagaki F."/>
            <person name="Takai K."/>
            <person name="Nealson K.H."/>
            <person name="Horikoshi K."/>
        </authorList>
    </citation>
    <scope>NUCLEOTIDE SEQUENCE</scope>
</reference>
<evidence type="ECO:0000256" key="1">
    <source>
        <dbReference type="SAM" id="Phobius"/>
    </source>
</evidence>
<keyword evidence="1" id="KW-0472">Membrane</keyword>
<evidence type="ECO:0000313" key="2">
    <source>
        <dbReference type="EMBL" id="BAL54296.1"/>
    </source>
</evidence>
<name>H5SDR0_9ZZZZ</name>
<dbReference type="AlphaFoldDB" id="H5SDR0"/>
<feature type="transmembrane region" description="Helical" evidence="1">
    <location>
        <begin position="230"/>
        <end position="253"/>
    </location>
</feature>
<keyword evidence="1" id="KW-0812">Transmembrane</keyword>
<protein>
    <submittedName>
        <fullName evidence="2">Hypothetical conserved protein</fullName>
    </submittedName>
</protein>
<accession>H5SDR0</accession>
<feature type="transmembrane region" description="Helical" evidence="1">
    <location>
        <begin position="62"/>
        <end position="81"/>
    </location>
</feature>